<proteinExistence type="predicted"/>
<dbReference type="InterPro" id="IPR001878">
    <property type="entry name" value="Znf_CCHC"/>
</dbReference>
<dbReference type="EMBL" id="BJWL01000014">
    <property type="protein sequence ID" value="GFZ00496.1"/>
    <property type="molecule type" value="Genomic_DNA"/>
</dbReference>
<evidence type="ECO:0000259" key="3">
    <source>
        <dbReference type="PROSITE" id="PS50158"/>
    </source>
</evidence>
<keyword evidence="1" id="KW-0479">Metal-binding</keyword>
<feature type="domain" description="CCHC-type" evidence="3">
    <location>
        <begin position="283"/>
        <end position="299"/>
    </location>
</feature>
<evidence type="ECO:0000256" key="2">
    <source>
        <dbReference type="SAM" id="MobiDB-lite"/>
    </source>
</evidence>
<dbReference type="InterPro" id="IPR036875">
    <property type="entry name" value="Znf_CCHC_sf"/>
</dbReference>
<evidence type="ECO:0000313" key="4">
    <source>
        <dbReference type="EMBL" id="GFZ00496.1"/>
    </source>
</evidence>
<name>A0A7J0FP69_9ERIC</name>
<dbReference type="Gene3D" id="4.10.60.10">
    <property type="entry name" value="Zinc finger, CCHC-type"/>
    <property type="match status" value="2"/>
</dbReference>
<feature type="region of interest" description="Disordered" evidence="2">
    <location>
        <begin position="198"/>
        <end position="254"/>
    </location>
</feature>
<dbReference type="Proteomes" id="UP000585474">
    <property type="component" value="Unassembled WGS sequence"/>
</dbReference>
<keyword evidence="1" id="KW-0862">Zinc</keyword>
<feature type="domain" description="CCHC-type" evidence="3">
    <location>
        <begin position="263"/>
        <end position="277"/>
    </location>
</feature>
<keyword evidence="5" id="KW-1185">Reference proteome</keyword>
<protein>
    <recommendedName>
        <fullName evidence="3">CCHC-type domain-containing protein</fullName>
    </recommendedName>
</protein>
<gene>
    <name evidence="4" type="ORF">Acr_14g0001310</name>
</gene>
<dbReference type="PROSITE" id="PS50158">
    <property type="entry name" value="ZF_CCHC"/>
    <property type="match status" value="2"/>
</dbReference>
<dbReference type="Pfam" id="PF00098">
    <property type="entry name" value="zf-CCHC"/>
    <property type="match status" value="2"/>
</dbReference>
<evidence type="ECO:0000313" key="5">
    <source>
        <dbReference type="Proteomes" id="UP000585474"/>
    </source>
</evidence>
<dbReference type="InterPro" id="IPR005162">
    <property type="entry name" value="Retrotrans_gag_dom"/>
</dbReference>
<dbReference type="Pfam" id="PF03732">
    <property type="entry name" value="Retrotrans_gag"/>
    <property type="match status" value="1"/>
</dbReference>
<dbReference type="GO" id="GO:0008270">
    <property type="term" value="F:zinc ion binding"/>
    <property type="evidence" value="ECO:0007669"/>
    <property type="project" value="UniProtKB-KW"/>
</dbReference>
<dbReference type="SMART" id="SM00343">
    <property type="entry name" value="ZnF_C2HC"/>
    <property type="match status" value="2"/>
</dbReference>
<comment type="caution">
    <text evidence="4">The sequence shown here is derived from an EMBL/GenBank/DDBJ whole genome shotgun (WGS) entry which is preliminary data.</text>
</comment>
<dbReference type="PANTHER" id="PTHR34482">
    <property type="entry name" value="DNA DAMAGE-INDUCIBLE PROTEIN 1-LIKE"/>
    <property type="match status" value="1"/>
</dbReference>
<sequence>MRNHQFLLEGWGKRNLNECSISLMQRRDWLLLMAQYMEFQMARPVRGTTLHEQFMKLNPPEFMGALDPLVAEEWLKKLDAIFEVMEVTDEQKLTLATFMLRGEARNWWESMRRMQNAQPEGVPMSWQRFVDIFNDQYFPRIYRMQKEQEFMRFEQGLDLQIRSRVAMFEINIYSDLVNKARIAEREVMELQNRREQFKRRRFDQGAGTSRQSTMVEQSGAQTSAGSARPNGSRSAGSSRGRGSWRPSAGPVPTRSDNTRGIVCFRCGVEGHMVRDCPMPWVDKCYRCGQPGHISRNCTQGSAAASSVGSIDGGREVTRSVRQGQATTSEPRTQARVYAMTQRDSQAMPNAVTDHVVYCPSPYLCLPQWEMW</sequence>
<feature type="compositionally biased region" description="Polar residues" evidence="2">
    <location>
        <begin position="206"/>
        <end position="222"/>
    </location>
</feature>
<feature type="compositionally biased region" description="Low complexity" evidence="2">
    <location>
        <begin position="223"/>
        <end position="250"/>
    </location>
</feature>
<dbReference type="PANTHER" id="PTHR34482:SF36">
    <property type="entry name" value="RETROTRANSPOSON GAG DOMAIN-CONTAINING PROTEIN"/>
    <property type="match status" value="1"/>
</dbReference>
<evidence type="ECO:0000256" key="1">
    <source>
        <dbReference type="PROSITE-ProRule" id="PRU00047"/>
    </source>
</evidence>
<dbReference type="AlphaFoldDB" id="A0A7J0FP69"/>
<reference evidence="4 5" key="1">
    <citation type="submission" date="2019-07" db="EMBL/GenBank/DDBJ databases">
        <title>De Novo Assembly of kiwifruit Actinidia rufa.</title>
        <authorList>
            <person name="Sugita-Konishi S."/>
            <person name="Sato K."/>
            <person name="Mori E."/>
            <person name="Abe Y."/>
            <person name="Kisaki G."/>
            <person name="Hamano K."/>
            <person name="Suezawa K."/>
            <person name="Otani M."/>
            <person name="Fukuda T."/>
            <person name="Manabe T."/>
            <person name="Gomi K."/>
            <person name="Tabuchi M."/>
            <person name="Akimitsu K."/>
            <person name="Kataoka I."/>
        </authorList>
    </citation>
    <scope>NUCLEOTIDE SEQUENCE [LARGE SCALE GENOMIC DNA]</scope>
    <source>
        <strain evidence="5">cv. Fuchu</strain>
    </source>
</reference>
<accession>A0A7J0FP69</accession>
<keyword evidence="1" id="KW-0863">Zinc-finger</keyword>
<dbReference type="OrthoDB" id="3863715at2759"/>
<dbReference type="SUPFAM" id="SSF57756">
    <property type="entry name" value="Retrovirus zinc finger-like domains"/>
    <property type="match status" value="1"/>
</dbReference>
<organism evidence="4 5">
    <name type="scientific">Actinidia rufa</name>
    <dbReference type="NCBI Taxonomy" id="165716"/>
    <lineage>
        <taxon>Eukaryota</taxon>
        <taxon>Viridiplantae</taxon>
        <taxon>Streptophyta</taxon>
        <taxon>Embryophyta</taxon>
        <taxon>Tracheophyta</taxon>
        <taxon>Spermatophyta</taxon>
        <taxon>Magnoliopsida</taxon>
        <taxon>eudicotyledons</taxon>
        <taxon>Gunneridae</taxon>
        <taxon>Pentapetalae</taxon>
        <taxon>asterids</taxon>
        <taxon>Ericales</taxon>
        <taxon>Actinidiaceae</taxon>
        <taxon>Actinidia</taxon>
    </lineage>
</organism>
<dbReference type="GO" id="GO:0003676">
    <property type="term" value="F:nucleic acid binding"/>
    <property type="evidence" value="ECO:0007669"/>
    <property type="project" value="InterPro"/>
</dbReference>